<comment type="caution">
    <text evidence="1">The sequence shown here is derived from an EMBL/GenBank/DDBJ whole genome shotgun (WGS) entry which is preliminary data.</text>
</comment>
<dbReference type="EMBL" id="SAYW01000001">
    <property type="protein sequence ID" value="RWU10844.1"/>
    <property type="molecule type" value="Genomic_DNA"/>
</dbReference>
<organism evidence="1 2">
    <name type="scientific">Pedobacter chitinilyticus</name>
    <dbReference type="NCBI Taxonomy" id="2233776"/>
    <lineage>
        <taxon>Bacteria</taxon>
        <taxon>Pseudomonadati</taxon>
        <taxon>Bacteroidota</taxon>
        <taxon>Sphingobacteriia</taxon>
        <taxon>Sphingobacteriales</taxon>
        <taxon>Sphingobacteriaceae</taxon>
        <taxon>Pedobacter</taxon>
    </lineage>
</organism>
<keyword evidence="2" id="KW-1185">Reference proteome</keyword>
<dbReference type="AlphaFoldDB" id="A0A3S3QIA4"/>
<proteinExistence type="predicted"/>
<sequence>MKISFEISLNMKTIKGLETYARFYLGTDEHFANQLFGLLEGEEGLKENSVISMDLTKRVNGIPYPIHILHCNWEHLAYNTKMITKELFKELNLE</sequence>
<gene>
    <name evidence="1" type="ORF">DPV69_05800</name>
</gene>
<reference evidence="1 2" key="1">
    <citation type="submission" date="2018-06" db="EMBL/GenBank/DDBJ databases">
        <title>Pedobacter endophyticus sp. nov., an endophytic bacterium isolated from a leaf of Triticum aestivum.</title>
        <authorList>
            <person name="Zhang L."/>
        </authorList>
    </citation>
    <scope>NUCLEOTIDE SEQUENCE [LARGE SCALE GENOMIC DNA]</scope>
    <source>
        <strain evidence="1 2">CM134L-2</strain>
    </source>
</reference>
<name>A0A3S3QIA4_9SPHI</name>
<evidence type="ECO:0000313" key="1">
    <source>
        <dbReference type="EMBL" id="RWU10844.1"/>
    </source>
</evidence>
<accession>A0A3S3QIA4</accession>
<evidence type="ECO:0000313" key="2">
    <source>
        <dbReference type="Proteomes" id="UP000284120"/>
    </source>
</evidence>
<dbReference type="OrthoDB" id="676292at2"/>
<dbReference type="RefSeq" id="WP_113646325.1">
    <property type="nucleotide sequence ID" value="NZ_QMHN01000001.1"/>
</dbReference>
<protein>
    <submittedName>
        <fullName evidence="1">Uncharacterized protein</fullName>
    </submittedName>
</protein>
<dbReference type="Proteomes" id="UP000284120">
    <property type="component" value="Unassembled WGS sequence"/>
</dbReference>